<dbReference type="Proteomes" id="UP000782312">
    <property type="component" value="Unassembled WGS sequence"/>
</dbReference>
<accession>A0A932I2N7</accession>
<proteinExistence type="predicted"/>
<sequence length="192" mass="21467">MVIVGIVSGFARAFIGGVFLLAVFIGLLEFVLGIKMDLSQGSYLVLLFLASALVYFYLADRDSHALPKLNEALKSIFKSADISIRMWEENESIFSILKPSVDVLNERSEIKAALALLRQNSESMHLHLIELKKVLDYVEKDIIRSEKAEANLTAYGVNVNSFDTLSDIGARRQHIDEMKMIILALRKAYGIS</sequence>
<evidence type="ECO:0000313" key="3">
    <source>
        <dbReference type="Proteomes" id="UP000782312"/>
    </source>
</evidence>
<evidence type="ECO:0000256" key="1">
    <source>
        <dbReference type="SAM" id="Phobius"/>
    </source>
</evidence>
<gene>
    <name evidence="2" type="ORF">HYZ11_11525</name>
</gene>
<keyword evidence="1" id="KW-0812">Transmembrane</keyword>
<feature type="transmembrane region" description="Helical" evidence="1">
    <location>
        <begin position="12"/>
        <end position="34"/>
    </location>
</feature>
<comment type="caution">
    <text evidence="2">The sequence shown here is derived from an EMBL/GenBank/DDBJ whole genome shotgun (WGS) entry which is preliminary data.</text>
</comment>
<organism evidence="2 3">
    <name type="scientific">Tectimicrobiota bacterium</name>
    <dbReference type="NCBI Taxonomy" id="2528274"/>
    <lineage>
        <taxon>Bacteria</taxon>
        <taxon>Pseudomonadati</taxon>
        <taxon>Nitrospinota/Tectimicrobiota group</taxon>
        <taxon>Candidatus Tectimicrobiota</taxon>
    </lineage>
</organism>
<feature type="transmembrane region" description="Helical" evidence="1">
    <location>
        <begin position="40"/>
        <end position="58"/>
    </location>
</feature>
<dbReference type="AlphaFoldDB" id="A0A932I2N7"/>
<reference evidence="2" key="1">
    <citation type="submission" date="2020-07" db="EMBL/GenBank/DDBJ databases">
        <title>Huge and variable diversity of episymbiotic CPR bacteria and DPANN archaea in groundwater ecosystems.</title>
        <authorList>
            <person name="He C.Y."/>
            <person name="Keren R."/>
            <person name="Whittaker M."/>
            <person name="Farag I.F."/>
            <person name="Doudna J."/>
            <person name="Cate J.H.D."/>
            <person name="Banfield J.F."/>
        </authorList>
    </citation>
    <scope>NUCLEOTIDE SEQUENCE</scope>
    <source>
        <strain evidence="2">NC_groundwater_763_Ag_S-0.2um_68_21</strain>
    </source>
</reference>
<keyword evidence="1" id="KW-0472">Membrane</keyword>
<keyword evidence="1" id="KW-1133">Transmembrane helix</keyword>
<name>A0A932I2N7_UNCTE</name>
<evidence type="ECO:0000313" key="2">
    <source>
        <dbReference type="EMBL" id="MBI3128226.1"/>
    </source>
</evidence>
<dbReference type="EMBL" id="JACPUR010000025">
    <property type="protein sequence ID" value="MBI3128226.1"/>
    <property type="molecule type" value="Genomic_DNA"/>
</dbReference>
<protein>
    <submittedName>
        <fullName evidence="2">Uncharacterized protein</fullName>
    </submittedName>
</protein>